<organism evidence="3 4">
    <name type="scientific">Paenibacillus arenilitoris</name>
    <dbReference type="NCBI Taxonomy" id="2772299"/>
    <lineage>
        <taxon>Bacteria</taxon>
        <taxon>Bacillati</taxon>
        <taxon>Bacillota</taxon>
        <taxon>Bacilli</taxon>
        <taxon>Bacillales</taxon>
        <taxon>Paenibacillaceae</taxon>
        <taxon>Paenibacillus</taxon>
    </lineage>
</organism>
<keyword evidence="4" id="KW-1185">Reference proteome</keyword>
<name>A0A927CTA3_9BACL</name>
<dbReference type="InterPro" id="IPR056778">
    <property type="entry name" value="UPF0261_C"/>
</dbReference>
<dbReference type="PIRSF" id="PIRSF033271">
    <property type="entry name" value="UCP033271"/>
    <property type="match status" value="1"/>
</dbReference>
<dbReference type="Gene3D" id="3.40.50.12020">
    <property type="entry name" value="Uncharacterised protein family UPF0261, NN domain"/>
    <property type="match status" value="1"/>
</dbReference>
<protein>
    <submittedName>
        <fullName evidence="3">Tm-1-like ATP-binding domain-containing protein</fullName>
    </submittedName>
</protein>
<comment type="caution">
    <text evidence="3">The sequence shown here is derived from an EMBL/GenBank/DDBJ whole genome shotgun (WGS) entry which is preliminary data.</text>
</comment>
<dbReference type="EMBL" id="JACXIY010000061">
    <property type="protein sequence ID" value="MBD2872827.1"/>
    <property type="molecule type" value="Genomic_DNA"/>
</dbReference>
<dbReference type="RefSeq" id="WP_190867882.1">
    <property type="nucleotide sequence ID" value="NZ_JACXIY010000061.1"/>
</dbReference>
<sequence>MTAKAVIICALDTKGAEGKYIKELIEAAGVRTITLNTAVLGEPHFEPDVTAGELAGLAGVPLAELIARGDRGFAVETMMNGAVKKVTELHARGEVGGVIGLGGSAGTTIGTAVMRALPVGVPKVMVSTIASGNVRPYVGMSDIHMVNTIVDIAGLNSLSRRTLGNAAHALAGMVKGGLQAGEAEKPIVAMSMFGVTTPCANVCREELERRGYEVLCFHATGIGGQAMESLIESGLAVGVLDMTTTELADDAAGGLLSAGPHRLEAAGKRGIPQVVSVGAADMANFGALDTVPEPFRSRRLYKHNPNVTLMRTSASENGAVGGMIADKLNRGRGQTAVFLPLRGVSELDAPGKPFHGPEEDEALFEALRRGLDPKIRLVELDCHINEERFALAMAEKLANMIETETKDNREE</sequence>
<dbReference type="GO" id="GO:0005524">
    <property type="term" value="F:ATP binding"/>
    <property type="evidence" value="ECO:0007669"/>
    <property type="project" value="UniProtKB-KW"/>
</dbReference>
<evidence type="ECO:0000259" key="1">
    <source>
        <dbReference type="Pfam" id="PF06792"/>
    </source>
</evidence>
<reference evidence="3" key="1">
    <citation type="submission" date="2020-09" db="EMBL/GenBank/DDBJ databases">
        <title>A novel bacterium of genus Paenibacillus, isolated from South China Sea.</title>
        <authorList>
            <person name="Huang H."/>
            <person name="Mo K."/>
            <person name="Hu Y."/>
        </authorList>
    </citation>
    <scope>NUCLEOTIDE SEQUENCE</scope>
    <source>
        <strain evidence="3">IB182493</strain>
    </source>
</reference>
<dbReference type="PANTHER" id="PTHR31862">
    <property type="entry name" value="UPF0261 DOMAIN PROTEIN (AFU_ORTHOLOGUE AFUA_1G10120)"/>
    <property type="match status" value="1"/>
</dbReference>
<dbReference type="InterPro" id="IPR051353">
    <property type="entry name" value="Tobamovirus_resist_UPF0261"/>
</dbReference>
<dbReference type="AlphaFoldDB" id="A0A927CTA3"/>
<feature type="domain" description="UPF0261" evidence="1">
    <location>
        <begin position="5"/>
        <end position="176"/>
    </location>
</feature>
<dbReference type="Pfam" id="PF06792">
    <property type="entry name" value="UPF0261"/>
    <property type="match status" value="1"/>
</dbReference>
<evidence type="ECO:0000313" key="3">
    <source>
        <dbReference type="EMBL" id="MBD2872827.1"/>
    </source>
</evidence>
<dbReference type="NCBIfam" id="NF002674">
    <property type="entry name" value="PRK02399.1-2"/>
    <property type="match status" value="1"/>
</dbReference>
<accession>A0A927CTA3</accession>
<dbReference type="InterPro" id="IPR044122">
    <property type="entry name" value="UPF0261_N"/>
</dbReference>
<dbReference type="Pfam" id="PF23189">
    <property type="entry name" value="UPF0261_C"/>
    <property type="match status" value="1"/>
</dbReference>
<feature type="domain" description="UPF0261" evidence="2">
    <location>
        <begin position="185"/>
        <end position="401"/>
    </location>
</feature>
<gene>
    <name evidence="3" type="ORF">IDH41_30130</name>
</gene>
<dbReference type="InterPro" id="IPR008322">
    <property type="entry name" value="UPF0261"/>
</dbReference>
<dbReference type="CDD" id="cd15488">
    <property type="entry name" value="Tm-1-like"/>
    <property type="match status" value="1"/>
</dbReference>
<dbReference type="Gene3D" id="3.40.50.12030">
    <property type="entry name" value="Uncharacterised protein family UPF0261, NC domain"/>
    <property type="match status" value="1"/>
</dbReference>
<keyword evidence="3" id="KW-0547">Nucleotide-binding</keyword>
<proteinExistence type="predicted"/>
<keyword evidence="3" id="KW-0067">ATP-binding</keyword>
<evidence type="ECO:0000313" key="4">
    <source>
        <dbReference type="Proteomes" id="UP000632125"/>
    </source>
</evidence>
<evidence type="ECO:0000259" key="2">
    <source>
        <dbReference type="Pfam" id="PF23189"/>
    </source>
</evidence>
<dbReference type="Proteomes" id="UP000632125">
    <property type="component" value="Unassembled WGS sequence"/>
</dbReference>
<dbReference type="PANTHER" id="PTHR31862:SF1">
    <property type="entry name" value="UPF0261 DOMAIN PROTEIN (AFU_ORTHOLOGUE AFUA_1G10120)"/>
    <property type="match status" value="1"/>
</dbReference>